<evidence type="ECO:0000313" key="3">
    <source>
        <dbReference type="Proteomes" id="UP000823388"/>
    </source>
</evidence>
<dbReference type="Proteomes" id="UP000823388">
    <property type="component" value="Chromosome 1K"/>
</dbReference>
<keyword evidence="3" id="KW-1185">Reference proteome</keyword>
<dbReference type="AlphaFoldDB" id="A0A8T0XJS5"/>
<reference evidence="2" key="1">
    <citation type="submission" date="2020-05" db="EMBL/GenBank/DDBJ databases">
        <title>WGS assembly of Panicum virgatum.</title>
        <authorList>
            <person name="Lovell J.T."/>
            <person name="Jenkins J."/>
            <person name="Shu S."/>
            <person name="Juenger T.E."/>
            <person name="Schmutz J."/>
        </authorList>
    </citation>
    <scope>NUCLEOTIDE SEQUENCE</scope>
    <source>
        <strain evidence="2">AP13</strain>
    </source>
</reference>
<feature type="compositionally biased region" description="Pro residues" evidence="1">
    <location>
        <begin position="46"/>
        <end position="61"/>
    </location>
</feature>
<proteinExistence type="predicted"/>
<feature type="region of interest" description="Disordered" evidence="1">
    <location>
        <begin position="32"/>
        <end position="70"/>
    </location>
</feature>
<evidence type="ECO:0000313" key="2">
    <source>
        <dbReference type="EMBL" id="KAG2661742.1"/>
    </source>
</evidence>
<comment type="caution">
    <text evidence="2">The sequence shown here is derived from an EMBL/GenBank/DDBJ whole genome shotgun (WGS) entry which is preliminary data.</text>
</comment>
<sequence length="126" mass="12964">MVNVRLMFNPSAQYCSGKKSSHLPTAVSCSLLSSPPPTHLSSSLPSPSPAPPPSSSPPPTQQPSSAPALLPAIPIPGSSSFLLPAADAATELGAGAMRAVLLFFPSSFPTRSAPPYARRGTVLHHR</sequence>
<dbReference type="EMBL" id="CM029037">
    <property type="protein sequence ID" value="KAG2661742.1"/>
    <property type="molecule type" value="Genomic_DNA"/>
</dbReference>
<feature type="compositionally biased region" description="Low complexity" evidence="1">
    <location>
        <begin position="32"/>
        <end position="45"/>
    </location>
</feature>
<protein>
    <submittedName>
        <fullName evidence="2">Uncharacterized protein</fullName>
    </submittedName>
</protein>
<name>A0A8T0XJS5_PANVG</name>
<evidence type="ECO:0000256" key="1">
    <source>
        <dbReference type="SAM" id="MobiDB-lite"/>
    </source>
</evidence>
<accession>A0A8T0XJS5</accession>
<organism evidence="2 3">
    <name type="scientific">Panicum virgatum</name>
    <name type="common">Blackwell switchgrass</name>
    <dbReference type="NCBI Taxonomy" id="38727"/>
    <lineage>
        <taxon>Eukaryota</taxon>
        <taxon>Viridiplantae</taxon>
        <taxon>Streptophyta</taxon>
        <taxon>Embryophyta</taxon>
        <taxon>Tracheophyta</taxon>
        <taxon>Spermatophyta</taxon>
        <taxon>Magnoliopsida</taxon>
        <taxon>Liliopsida</taxon>
        <taxon>Poales</taxon>
        <taxon>Poaceae</taxon>
        <taxon>PACMAD clade</taxon>
        <taxon>Panicoideae</taxon>
        <taxon>Panicodae</taxon>
        <taxon>Paniceae</taxon>
        <taxon>Panicinae</taxon>
        <taxon>Panicum</taxon>
        <taxon>Panicum sect. Hiantes</taxon>
    </lineage>
</organism>
<gene>
    <name evidence="2" type="ORF">PVAP13_1KG110100</name>
</gene>